<dbReference type="STRING" id="52.CMC5_023070"/>
<dbReference type="AlphaFoldDB" id="A0A0K1EBE2"/>
<evidence type="ECO:0000313" key="4">
    <source>
        <dbReference type="Proteomes" id="UP000067626"/>
    </source>
</evidence>
<protein>
    <recommendedName>
        <fullName evidence="2">DUF2169 domain-containing protein</fullName>
    </recommendedName>
</protein>
<keyword evidence="4" id="KW-1185">Reference proteome</keyword>
<evidence type="ECO:0000256" key="1">
    <source>
        <dbReference type="SAM" id="MobiDB-lite"/>
    </source>
</evidence>
<dbReference type="Proteomes" id="UP000067626">
    <property type="component" value="Chromosome"/>
</dbReference>
<dbReference type="RefSeq" id="WP_050430438.1">
    <property type="nucleotide sequence ID" value="NZ_CP012159.1"/>
</dbReference>
<proteinExistence type="predicted"/>
<sequence>MVARIIWGQPEIEGGVRLSSGVMRSRSPTGGAARDSIVLVAKAALQFPPEGEEALLIPPPPLSLDVLSSLSGATESELAYASDFVPGKPSVEVLVTGHAYAEEAAHRIDASLGVGAMHRSFTLVASGPATRLPLSSAYLRDTDGKRTTAPVGPIRPPPRSGAREPLNPDAHSYASPSQRLDTIPPDAALELVGLSPRARRRVIRLPDLTPMAIAVSRFGDDIPISLTCDTLWIHTDEERLVLVWRGPIPLPPTTDPATIERIDLWLARAGEPVDVDSVRRRLQRGVFAFAVEEADVIEGRAPPPIPPEQLAAVRYALWEESPEPALPLEAYARISAELMEKRESRADVLLHHQLDEDAWTVEERAWLEWMGAAAMRGDAQPAKEYGDLFLEAQEALAGPDEAARTIDDYVPIKAAMDRGADPTKVLAAFTMTLPEWLRLDRRFSTLAASDAALRAEIEAKSRATSVDPRLLDEDESSDEDDEDEDEDDDDDGHDARGDEHDDAGERREGELEETP</sequence>
<organism evidence="3 4">
    <name type="scientific">Chondromyces crocatus</name>
    <dbReference type="NCBI Taxonomy" id="52"/>
    <lineage>
        <taxon>Bacteria</taxon>
        <taxon>Pseudomonadati</taxon>
        <taxon>Myxococcota</taxon>
        <taxon>Polyangia</taxon>
        <taxon>Polyangiales</taxon>
        <taxon>Polyangiaceae</taxon>
        <taxon>Chondromyces</taxon>
    </lineage>
</organism>
<evidence type="ECO:0000313" key="3">
    <source>
        <dbReference type="EMBL" id="AKT38164.1"/>
    </source>
</evidence>
<feature type="region of interest" description="Disordered" evidence="1">
    <location>
        <begin position="460"/>
        <end position="515"/>
    </location>
</feature>
<dbReference type="KEGG" id="ccro:CMC5_023070"/>
<feature type="compositionally biased region" description="Acidic residues" evidence="1">
    <location>
        <begin position="472"/>
        <end position="492"/>
    </location>
</feature>
<gene>
    <name evidence="3" type="ORF">CMC5_023070</name>
</gene>
<feature type="region of interest" description="Disordered" evidence="1">
    <location>
        <begin position="142"/>
        <end position="179"/>
    </location>
</feature>
<feature type="domain" description="DUF2169" evidence="2">
    <location>
        <begin position="34"/>
        <end position="124"/>
    </location>
</feature>
<accession>A0A0K1EBE2</accession>
<evidence type="ECO:0000259" key="2">
    <source>
        <dbReference type="Pfam" id="PF09937"/>
    </source>
</evidence>
<reference evidence="3 4" key="1">
    <citation type="submission" date="2015-07" db="EMBL/GenBank/DDBJ databases">
        <title>Genome analysis of myxobacterium Chondromyces crocatus Cm c5 reveals a high potential for natural compound synthesis and the genetic basis for the loss of fruiting body formation.</title>
        <authorList>
            <person name="Zaburannyi N."/>
            <person name="Bunk B."/>
            <person name="Maier J."/>
            <person name="Overmann J."/>
            <person name="Mueller R."/>
        </authorList>
    </citation>
    <scope>NUCLEOTIDE SEQUENCE [LARGE SCALE GENOMIC DNA]</scope>
    <source>
        <strain evidence="3 4">Cm c5</strain>
    </source>
</reference>
<dbReference type="EMBL" id="CP012159">
    <property type="protein sequence ID" value="AKT38164.1"/>
    <property type="molecule type" value="Genomic_DNA"/>
</dbReference>
<feature type="domain" description="DUF2169" evidence="2">
    <location>
        <begin position="165"/>
        <end position="245"/>
    </location>
</feature>
<dbReference type="InterPro" id="IPR018683">
    <property type="entry name" value="DUF2169"/>
</dbReference>
<feature type="compositionally biased region" description="Basic and acidic residues" evidence="1">
    <location>
        <begin position="493"/>
        <end position="509"/>
    </location>
</feature>
<dbReference type="Pfam" id="PF09937">
    <property type="entry name" value="DUF2169"/>
    <property type="match status" value="2"/>
</dbReference>
<name>A0A0K1EBE2_CHOCO</name>